<dbReference type="PANTHER" id="PTHR10267:SF0">
    <property type="entry name" value="DNA POLYMERASE SUBUNIT GAMMA-1"/>
    <property type="match status" value="1"/>
</dbReference>
<evidence type="ECO:0000313" key="5">
    <source>
        <dbReference type="Proteomes" id="UP001164743"/>
    </source>
</evidence>
<dbReference type="InterPro" id="IPR043502">
    <property type="entry name" value="DNA/RNA_pol_sf"/>
</dbReference>
<feature type="region of interest" description="Disordered" evidence="2">
    <location>
        <begin position="1146"/>
        <end position="1210"/>
    </location>
</feature>
<protein>
    <recommendedName>
        <fullName evidence="1">Mitochondrial DNA polymerase catalytic subunit</fullName>
    </recommendedName>
</protein>
<dbReference type="Pfam" id="PF18136">
    <property type="entry name" value="DNApol_Exo"/>
    <property type="match status" value="1"/>
</dbReference>
<dbReference type="PANTHER" id="PTHR10267">
    <property type="entry name" value="DNA POLYMERASE SUBUNIT GAMMA-1"/>
    <property type="match status" value="1"/>
</dbReference>
<dbReference type="Gene3D" id="1.10.150.20">
    <property type="entry name" value="5' to 3' exonuclease, C-terminal subdomain"/>
    <property type="match status" value="1"/>
</dbReference>
<gene>
    <name evidence="4" type="ORF">PtA15_12A490</name>
</gene>
<evidence type="ECO:0000313" key="4">
    <source>
        <dbReference type="EMBL" id="WAQ90500.1"/>
    </source>
</evidence>
<feature type="region of interest" description="Disordered" evidence="2">
    <location>
        <begin position="494"/>
        <end position="516"/>
    </location>
</feature>
<feature type="region of interest" description="Disordered" evidence="2">
    <location>
        <begin position="83"/>
        <end position="117"/>
    </location>
</feature>
<dbReference type="Proteomes" id="UP001164743">
    <property type="component" value="Chromosome 12A"/>
</dbReference>
<feature type="compositionally biased region" description="Basic and acidic residues" evidence="2">
    <location>
        <begin position="296"/>
        <end position="310"/>
    </location>
</feature>
<dbReference type="PRINTS" id="PR00867">
    <property type="entry name" value="DNAPOLG"/>
</dbReference>
<dbReference type="SMART" id="SM00482">
    <property type="entry name" value="POLAc"/>
    <property type="match status" value="1"/>
</dbReference>
<sequence length="1230" mass="139416">MATAASSSSWYSWLSPWLTEKMDQPDHLIPMPSDNHRLIVGHHIGFDRARIKQEYSLRGTRTRFLDTMSLHIATFGLSNPQRPAYISSKRKTQQKLDEDDQLKDSSNSDGLDIGLPDPDTSTHTSWTHVASMNSLEEVAKLHCGIKVDKALRNIFLENDKSQIVRHIPQLLEYCARDVSATHSVYRKLLPLFLEQCPHPVSFAGMLHMGNPFLPVDETWKTYLERSESAFLSRSTTVKASLLRLAEATRKLMFVKDPETGRPIYEDDHWLKQLDWTPKKARWTSLQTAQDTPSSSDSRDPDNPSKPSQDTRKLIPAWFANLPCSPQGDSFLIAPESPLASLLLKVKFNGHPVLWSRKLGWMFSLIVNPDAPPSRIPADEIDPRDVPEYFELSENERIFKLPSSTRQSTKRVRTLLSRNNSKMFDQGILSSPYPEAHMACRISKTRDAPNDSNDEIHDRLVKLAEEAKALDSQRAKLDPWLRQLDWTPVTEERNLRLKDVEDNPPEHSATSIGQHQNRKTPKSLILLEEDKVWPQWYWLLARRGIENIGLTTKSQMTPLLLRLSFCGFPLYRSKQHGWVFRIPLNELKDPYLARTPLSFNFERDPIFVSNQEDAVFFKVPHPDGDSQNVGSPLSKSFDKAFENEILRANPLCIDHSSANLLSDSAHVTLKEADSQALADNARQALSMSMQCSYWLNASQRIKDQMVIWESSLHEKMSDNPEPSRRKQGMILPQVTVMGTVTRRATEKTWLAAANAKKNKIGTELKSMVRAPPGYTIVGADVDSEELWISSVMGDAQFGMHGATAIGWMTLEGTKVAGTDLHSKTASILGISRNDAKVFNYSRIYGAGIAHAVQLLMKADPTASKTDATKLAKQLYASTKGVKNYRADMFDRKFWYGGTESYLFNKLEQIALAEYPETPALSCGITRALRKCHLPSAGEGPDFMTSRVNWAVQSSGVDYLHMLIVAMDYLIDRYGINARYMISVHDEIRYLSAWEDRYRCALALQIANLWTRCQFAFKLEMDDLPQSCAWFSAVDVDHVLRKEVDLSCVTPSNPDPIPPGESLDISKLLKLTPMGLGELSKPLEVPDSSAIDSACLAKSHTALKHRSTQLEWLAAQSSQDRDEIRKHWHRAQQQEEQAWIEHELRQRAAPMPTKQPTSHLPPKDTQPLYRRVPMPQKMPPSSLSSSCHPRLSRQSRRVSLNHTNKNWDDDPDMSAWKAFDASQSVHHPLDRL</sequence>
<dbReference type="InterPro" id="IPR012337">
    <property type="entry name" value="RNaseH-like_sf"/>
</dbReference>
<keyword evidence="5" id="KW-1185">Reference proteome</keyword>
<dbReference type="RefSeq" id="XP_053026055.1">
    <property type="nucleotide sequence ID" value="XM_053162104.1"/>
</dbReference>
<dbReference type="SUPFAM" id="SSF56672">
    <property type="entry name" value="DNA/RNA polymerases"/>
    <property type="match status" value="1"/>
</dbReference>
<organism evidence="4 5">
    <name type="scientific">Puccinia triticina</name>
    <dbReference type="NCBI Taxonomy" id="208348"/>
    <lineage>
        <taxon>Eukaryota</taxon>
        <taxon>Fungi</taxon>
        <taxon>Dikarya</taxon>
        <taxon>Basidiomycota</taxon>
        <taxon>Pucciniomycotina</taxon>
        <taxon>Pucciniomycetes</taxon>
        <taxon>Pucciniales</taxon>
        <taxon>Pucciniaceae</taxon>
        <taxon>Puccinia</taxon>
    </lineage>
</organism>
<feature type="domain" description="DNA-directed DNA polymerase family A palm" evidence="3">
    <location>
        <begin position="760"/>
        <end position="994"/>
    </location>
</feature>
<evidence type="ECO:0000256" key="1">
    <source>
        <dbReference type="ARBA" id="ARBA00031966"/>
    </source>
</evidence>
<feature type="compositionally biased region" description="Low complexity" evidence="2">
    <location>
        <begin position="1171"/>
        <end position="1187"/>
    </location>
</feature>
<dbReference type="InterPro" id="IPR041336">
    <property type="entry name" value="DNApol_Exo"/>
</dbReference>
<feature type="compositionally biased region" description="Basic and acidic residues" evidence="2">
    <location>
        <begin position="494"/>
        <end position="504"/>
    </location>
</feature>
<dbReference type="InterPro" id="IPR001098">
    <property type="entry name" value="DNA-dir_DNA_pol_A_palm_dom"/>
</dbReference>
<evidence type="ECO:0000256" key="2">
    <source>
        <dbReference type="SAM" id="MobiDB-lite"/>
    </source>
</evidence>
<dbReference type="SUPFAM" id="SSF53098">
    <property type="entry name" value="Ribonuclease H-like"/>
    <property type="match status" value="1"/>
</dbReference>
<evidence type="ECO:0000259" key="3">
    <source>
        <dbReference type="SMART" id="SM00482"/>
    </source>
</evidence>
<dbReference type="Pfam" id="PF00476">
    <property type="entry name" value="DNA_pol_A"/>
    <property type="match status" value="1"/>
</dbReference>
<feature type="region of interest" description="Disordered" evidence="2">
    <location>
        <begin position="281"/>
        <end position="310"/>
    </location>
</feature>
<dbReference type="Gene3D" id="3.30.420.390">
    <property type="match status" value="2"/>
</dbReference>
<proteinExistence type="predicted"/>
<reference evidence="4" key="1">
    <citation type="submission" date="2022-10" db="EMBL/GenBank/DDBJ databases">
        <title>Puccinia triticina Genome sequencing and assembly.</title>
        <authorList>
            <person name="Li C."/>
        </authorList>
    </citation>
    <scope>NUCLEOTIDE SEQUENCE</scope>
    <source>
        <strain evidence="4">Pt15</strain>
    </source>
</reference>
<accession>A0ABY7D3B7</accession>
<name>A0ABY7D3B7_9BASI</name>
<dbReference type="InterPro" id="IPR002297">
    <property type="entry name" value="DNA-dir_DNA_pol_A_mt"/>
</dbReference>
<dbReference type="GeneID" id="77802999"/>
<dbReference type="EMBL" id="CP110432">
    <property type="protein sequence ID" value="WAQ90500.1"/>
    <property type="molecule type" value="Genomic_DNA"/>
</dbReference>
<dbReference type="Gene3D" id="3.30.70.370">
    <property type="match status" value="1"/>
</dbReference>